<keyword evidence="7" id="KW-0694">RNA-binding</keyword>
<dbReference type="SUPFAM" id="SSF50249">
    <property type="entry name" value="Nucleic acid-binding proteins"/>
    <property type="match status" value="1"/>
</dbReference>
<evidence type="ECO:0000256" key="3">
    <source>
        <dbReference type="ARBA" id="ARBA00007841"/>
    </source>
</evidence>
<dbReference type="InterPro" id="IPR041054">
    <property type="entry name" value="Rrp40_N_euk"/>
</dbReference>
<dbReference type="InterPro" id="IPR037319">
    <property type="entry name" value="Rrp40_S1"/>
</dbReference>
<dbReference type="GO" id="GO:0071038">
    <property type="term" value="P:TRAMP-dependent tRNA surveillance pathway"/>
    <property type="evidence" value="ECO:0007669"/>
    <property type="project" value="TreeGrafter"/>
</dbReference>
<dbReference type="InterPro" id="IPR012340">
    <property type="entry name" value="NA-bd_OB-fold"/>
</dbReference>
<accession>A0AA39XFT6</accession>
<dbReference type="InterPro" id="IPR036612">
    <property type="entry name" value="KH_dom_type_1_sf"/>
</dbReference>
<sequence length="245" mass="26557">MATENPLVLPGDEIDPSLIPTHKTKPLRLGPGLRHVPPNQILPTLAGHLIADHRKNALYVEYNGGRYIPSPSDLVIGQVTRSAADLYYVNLTPYTPNASLPHLAFEGATKKTRPQLANGALVYARISLANRHMDPELECVSTSTGKSEGLGPLTGGMVFDISLGLARRLLMARSRDVGKVAVLELLGAEGLAFETAVGRNGKVWVNSESVKTVVVVGRALKETDEKELGVEQQKKLVQKLIKEMR</sequence>
<dbReference type="EMBL" id="JAULSU010000001">
    <property type="protein sequence ID" value="KAK0633197.1"/>
    <property type="molecule type" value="Genomic_DNA"/>
</dbReference>
<evidence type="ECO:0000256" key="9">
    <source>
        <dbReference type="ARBA" id="ARBA00030615"/>
    </source>
</evidence>
<feature type="domain" description="Exosome complex exonuclease Rrp40 N-terminal" evidence="11">
    <location>
        <begin position="27"/>
        <end position="66"/>
    </location>
</feature>
<dbReference type="GO" id="GO:0005730">
    <property type="term" value="C:nucleolus"/>
    <property type="evidence" value="ECO:0007669"/>
    <property type="project" value="UniProtKB-SubCell"/>
</dbReference>
<evidence type="ECO:0000256" key="2">
    <source>
        <dbReference type="ARBA" id="ARBA00004604"/>
    </source>
</evidence>
<organism evidence="12 13">
    <name type="scientific">Immersiella caudata</name>
    <dbReference type="NCBI Taxonomy" id="314043"/>
    <lineage>
        <taxon>Eukaryota</taxon>
        <taxon>Fungi</taxon>
        <taxon>Dikarya</taxon>
        <taxon>Ascomycota</taxon>
        <taxon>Pezizomycotina</taxon>
        <taxon>Sordariomycetes</taxon>
        <taxon>Sordariomycetidae</taxon>
        <taxon>Sordariales</taxon>
        <taxon>Lasiosphaeriaceae</taxon>
        <taxon>Immersiella</taxon>
    </lineage>
</organism>
<proteinExistence type="inferred from homology"/>
<dbReference type="InterPro" id="IPR049469">
    <property type="entry name" value="RRP40_KH-I"/>
</dbReference>
<name>A0AA39XFT6_9PEZI</name>
<dbReference type="Pfam" id="PF15985">
    <property type="entry name" value="KH_6"/>
    <property type="match status" value="1"/>
</dbReference>
<comment type="similarity">
    <text evidence="3">Belongs to the RRP40 family.</text>
</comment>
<evidence type="ECO:0000259" key="11">
    <source>
        <dbReference type="Pfam" id="PF18311"/>
    </source>
</evidence>
<gene>
    <name evidence="12" type="ORF">B0T14DRAFT_415470</name>
</gene>
<dbReference type="Gene3D" id="2.40.50.100">
    <property type="match status" value="1"/>
</dbReference>
<dbReference type="InterPro" id="IPR004088">
    <property type="entry name" value="KH_dom_type_1"/>
</dbReference>
<dbReference type="SUPFAM" id="SSF54791">
    <property type="entry name" value="Eukaryotic type KH-domain (KH-domain type I)"/>
    <property type="match status" value="1"/>
</dbReference>
<dbReference type="Proteomes" id="UP001175000">
    <property type="component" value="Unassembled WGS sequence"/>
</dbReference>
<evidence type="ECO:0000259" key="10">
    <source>
        <dbReference type="Pfam" id="PF15985"/>
    </source>
</evidence>
<dbReference type="GO" id="GO:0034475">
    <property type="term" value="P:U4 snRNA 3'-end processing"/>
    <property type="evidence" value="ECO:0007669"/>
    <property type="project" value="TreeGrafter"/>
</dbReference>
<dbReference type="CDD" id="cd05790">
    <property type="entry name" value="S1_Rrp40"/>
    <property type="match status" value="1"/>
</dbReference>
<dbReference type="Pfam" id="PF18311">
    <property type="entry name" value="Rrp40_N"/>
    <property type="match status" value="1"/>
</dbReference>
<evidence type="ECO:0000256" key="7">
    <source>
        <dbReference type="ARBA" id="ARBA00022884"/>
    </source>
</evidence>
<keyword evidence="8" id="KW-0539">Nucleus</keyword>
<dbReference type="FunFam" id="2.40.50.140:FF:000127">
    <property type="entry name" value="Exosome complex component RRP40"/>
    <property type="match status" value="1"/>
</dbReference>
<dbReference type="FunFam" id="3.30.1370.10:FF:000038">
    <property type="entry name" value="exosome complex component RRP40"/>
    <property type="match status" value="1"/>
</dbReference>
<evidence type="ECO:0000313" key="13">
    <source>
        <dbReference type="Proteomes" id="UP001175000"/>
    </source>
</evidence>
<dbReference type="GO" id="GO:0000467">
    <property type="term" value="P:exonucleolytic trimming to generate mature 3'-end of 5.8S rRNA from tricistronic rRNA transcript (SSU-rRNA, 5.8S rRNA, LSU-rRNA)"/>
    <property type="evidence" value="ECO:0007669"/>
    <property type="project" value="TreeGrafter"/>
</dbReference>
<dbReference type="GO" id="GO:0000176">
    <property type="term" value="C:nuclear exosome (RNase complex)"/>
    <property type="evidence" value="ECO:0007669"/>
    <property type="project" value="TreeGrafter"/>
</dbReference>
<keyword evidence="13" id="KW-1185">Reference proteome</keyword>
<dbReference type="AlphaFoldDB" id="A0AA39XFT6"/>
<dbReference type="GO" id="GO:0003723">
    <property type="term" value="F:RNA binding"/>
    <property type="evidence" value="ECO:0007669"/>
    <property type="project" value="UniProtKB-KW"/>
</dbReference>
<evidence type="ECO:0000256" key="1">
    <source>
        <dbReference type="ARBA" id="ARBA00004496"/>
    </source>
</evidence>
<reference evidence="12" key="1">
    <citation type="submission" date="2023-06" db="EMBL/GenBank/DDBJ databases">
        <title>Genome-scale phylogeny and comparative genomics of the fungal order Sordariales.</title>
        <authorList>
            <consortium name="Lawrence Berkeley National Laboratory"/>
            <person name="Hensen N."/>
            <person name="Bonometti L."/>
            <person name="Westerberg I."/>
            <person name="Brannstrom I.O."/>
            <person name="Guillou S."/>
            <person name="Cros-Aarteil S."/>
            <person name="Calhoun S."/>
            <person name="Haridas S."/>
            <person name="Kuo A."/>
            <person name="Mondo S."/>
            <person name="Pangilinan J."/>
            <person name="Riley R."/>
            <person name="Labutti K."/>
            <person name="Andreopoulos B."/>
            <person name="Lipzen A."/>
            <person name="Chen C."/>
            <person name="Yanf M."/>
            <person name="Daum C."/>
            <person name="Ng V."/>
            <person name="Clum A."/>
            <person name="Steindorff A."/>
            <person name="Ohm R."/>
            <person name="Martin F."/>
            <person name="Silar P."/>
            <person name="Natvig D."/>
            <person name="Lalanne C."/>
            <person name="Gautier V."/>
            <person name="Ament-Velasquez S.L."/>
            <person name="Kruys A."/>
            <person name="Hutchinson M.I."/>
            <person name="Powell A.J."/>
            <person name="Barry K."/>
            <person name="Miller A.N."/>
            <person name="Grigoriev I.V."/>
            <person name="Debuchy R."/>
            <person name="Gladieux P."/>
            <person name="Thoren M.H."/>
            <person name="Johannesson H."/>
        </authorList>
    </citation>
    <scope>NUCLEOTIDE SEQUENCE</scope>
    <source>
        <strain evidence="12">CBS 606.72</strain>
    </source>
</reference>
<dbReference type="InterPro" id="IPR026699">
    <property type="entry name" value="Exosome_RNA_bind1/RRP40/RRP4"/>
</dbReference>
<keyword evidence="5" id="KW-0698">rRNA processing</keyword>
<dbReference type="FunFam" id="2.40.50.100:FF:000073">
    <property type="entry name" value="Putative Exosome complex component RRP40"/>
    <property type="match status" value="1"/>
</dbReference>
<comment type="caution">
    <text evidence="12">The sequence shown here is derived from an EMBL/GenBank/DDBJ whole genome shotgun (WGS) entry which is preliminary data.</text>
</comment>
<evidence type="ECO:0000313" key="12">
    <source>
        <dbReference type="EMBL" id="KAK0633197.1"/>
    </source>
</evidence>
<dbReference type="GO" id="GO:0071034">
    <property type="term" value="P:CUT catabolic process"/>
    <property type="evidence" value="ECO:0007669"/>
    <property type="project" value="TreeGrafter"/>
</dbReference>
<keyword evidence="6" id="KW-0271">Exosome</keyword>
<evidence type="ECO:0000256" key="8">
    <source>
        <dbReference type="ARBA" id="ARBA00023242"/>
    </source>
</evidence>
<comment type="subcellular location">
    <subcellularLocation>
        <location evidence="1">Cytoplasm</location>
    </subcellularLocation>
    <subcellularLocation>
        <location evidence="2">Nucleus</location>
        <location evidence="2">Nucleolus</location>
    </subcellularLocation>
</comment>
<dbReference type="CDD" id="cd22526">
    <property type="entry name" value="KH-I_Rrp40"/>
    <property type="match status" value="1"/>
</dbReference>
<evidence type="ECO:0000256" key="4">
    <source>
        <dbReference type="ARBA" id="ARBA00022490"/>
    </source>
</evidence>
<keyword evidence="4" id="KW-0963">Cytoplasm</keyword>
<dbReference type="Gene3D" id="3.30.1370.10">
    <property type="entry name" value="K Homology domain, type 1"/>
    <property type="match status" value="1"/>
</dbReference>
<evidence type="ECO:0000256" key="5">
    <source>
        <dbReference type="ARBA" id="ARBA00022552"/>
    </source>
</evidence>
<dbReference type="GO" id="GO:0071035">
    <property type="term" value="P:nuclear polyadenylation-dependent rRNA catabolic process"/>
    <property type="evidence" value="ECO:0007669"/>
    <property type="project" value="TreeGrafter"/>
</dbReference>
<protein>
    <recommendedName>
        <fullName evidence="9">Ribosomal RNA-processing protein 40</fullName>
    </recommendedName>
</protein>
<dbReference type="GO" id="GO:0071051">
    <property type="term" value="P:poly(A)-dependent snoRNA 3'-end processing"/>
    <property type="evidence" value="ECO:0007669"/>
    <property type="project" value="TreeGrafter"/>
</dbReference>
<evidence type="ECO:0000256" key="6">
    <source>
        <dbReference type="ARBA" id="ARBA00022835"/>
    </source>
</evidence>
<dbReference type="PANTHER" id="PTHR21321:SF1">
    <property type="entry name" value="EXOSOME COMPLEX COMPONENT RRP40"/>
    <property type="match status" value="1"/>
</dbReference>
<dbReference type="GO" id="GO:0000177">
    <property type="term" value="C:cytoplasmic exosome (RNase complex)"/>
    <property type="evidence" value="ECO:0007669"/>
    <property type="project" value="TreeGrafter"/>
</dbReference>
<feature type="domain" description="K Homology" evidence="10">
    <location>
        <begin position="156"/>
        <end position="211"/>
    </location>
</feature>
<dbReference type="Gene3D" id="2.40.50.140">
    <property type="entry name" value="Nucleic acid-binding proteins"/>
    <property type="match status" value="1"/>
</dbReference>
<dbReference type="Pfam" id="PF21262">
    <property type="entry name" value="RRP40_S1"/>
    <property type="match status" value="1"/>
</dbReference>
<dbReference type="PANTHER" id="PTHR21321">
    <property type="entry name" value="PNAS-3 RELATED"/>
    <property type="match status" value="1"/>
</dbReference>